<feature type="domain" description="Uracil-DNA glycosylase-like" evidence="12">
    <location>
        <begin position="34"/>
        <end position="176"/>
    </location>
</feature>
<dbReference type="PANTHER" id="PTHR33693:SF1">
    <property type="entry name" value="TYPE-4 URACIL-DNA GLYCOSYLASE"/>
    <property type="match status" value="1"/>
</dbReference>
<dbReference type="GO" id="GO:0004844">
    <property type="term" value="F:uracil DNA N-glycosylase activity"/>
    <property type="evidence" value="ECO:0007669"/>
    <property type="project" value="UniProtKB-EC"/>
</dbReference>
<dbReference type="InterPro" id="IPR005122">
    <property type="entry name" value="Uracil-DNA_glycosylase-like"/>
</dbReference>
<evidence type="ECO:0000256" key="11">
    <source>
        <dbReference type="ARBA" id="ARBA00023204"/>
    </source>
</evidence>
<proteinExistence type="inferred from homology"/>
<comment type="caution">
    <text evidence="13">The sequence shown here is derived from an EMBL/GenBank/DDBJ whole genome shotgun (WGS) entry which is preliminary data.</text>
</comment>
<sequence length="208" mass="22822">MAASMCPPDLILLQEKIASCDLCPLSLSRNLTVPGSGPSKAEIMLVGEAPGREEDLKGLPFVGRAGRLLDEALNEAGLKREDVFITSVIKCRPPQNRKPNKKEIELCLPYLEDQMDAIRPRIICLMGNTAIQAVLGVVGVTVLRGQILSDRFLVTYHPAAVLRNRNLMADFVSDLREAKIQSLKLSKDALLNEDDPRHGRAKGQDLLS</sequence>
<gene>
    <name evidence="13" type="ORF">GX426_01030</name>
</gene>
<dbReference type="InterPro" id="IPR036895">
    <property type="entry name" value="Uracil-DNA_glycosylase-like_sf"/>
</dbReference>
<evidence type="ECO:0000256" key="9">
    <source>
        <dbReference type="ARBA" id="ARBA00023004"/>
    </source>
</evidence>
<keyword evidence="7" id="KW-0227">DNA damage</keyword>
<dbReference type="EC" id="3.2.2.27" evidence="3"/>
<dbReference type="InterPro" id="IPR051536">
    <property type="entry name" value="UDG_Type-4/5"/>
</dbReference>
<evidence type="ECO:0000256" key="7">
    <source>
        <dbReference type="ARBA" id="ARBA00022763"/>
    </source>
</evidence>
<dbReference type="SMART" id="SM00987">
    <property type="entry name" value="UreE_C"/>
    <property type="match status" value="1"/>
</dbReference>
<evidence type="ECO:0000313" key="14">
    <source>
        <dbReference type="Proteomes" id="UP000544742"/>
    </source>
</evidence>
<dbReference type="GO" id="GO:0046872">
    <property type="term" value="F:metal ion binding"/>
    <property type="evidence" value="ECO:0007669"/>
    <property type="project" value="UniProtKB-KW"/>
</dbReference>
<keyword evidence="11" id="KW-0234">DNA repair</keyword>
<organism evidence="13 14">
    <name type="scientific">Methanothrix soehngenii</name>
    <name type="common">Methanosaeta concilii</name>
    <dbReference type="NCBI Taxonomy" id="2223"/>
    <lineage>
        <taxon>Archaea</taxon>
        <taxon>Methanobacteriati</taxon>
        <taxon>Methanobacteriota</taxon>
        <taxon>Stenosarchaea group</taxon>
        <taxon>Methanomicrobia</taxon>
        <taxon>Methanotrichales</taxon>
        <taxon>Methanotrichaceae</taxon>
        <taxon>Methanothrix</taxon>
    </lineage>
</organism>
<comment type="catalytic activity">
    <reaction evidence="1">
        <text>Hydrolyzes single-stranded DNA or mismatched double-stranded DNA and polynucleotides, releasing free uracil.</text>
        <dbReference type="EC" id="3.2.2.27"/>
    </reaction>
</comment>
<dbReference type="SUPFAM" id="SSF52141">
    <property type="entry name" value="Uracil-DNA glycosylase-like"/>
    <property type="match status" value="1"/>
</dbReference>
<evidence type="ECO:0000313" key="13">
    <source>
        <dbReference type="EMBL" id="NLJ21682.1"/>
    </source>
</evidence>
<dbReference type="PANTHER" id="PTHR33693">
    <property type="entry name" value="TYPE-5 URACIL-DNA GLYCOSYLASE"/>
    <property type="match status" value="1"/>
</dbReference>
<evidence type="ECO:0000256" key="8">
    <source>
        <dbReference type="ARBA" id="ARBA00022801"/>
    </source>
</evidence>
<dbReference type="SMART" id="SM00986">
    <property type="entry name" value="UDG"/>
    <property type="match status" value="1"/>
</dbReference>
<evidence type="ECO:0000259" key="12">
    <source>
        <dbReference type="SMART" id="SM00986"/>
    </source>
</evidence>
<dbReference type="Gene3D" id="3.40.470.10">
    <property type="entry name" value="Uracil-DNA glycosylase-like domain"/>
    <property type="match status" value="1"/>
</dbReference>
<accession>A0A7K4AFG6</accession>
<dbReference type="NCBIfam" id="TIGR00758">
    <property type="entry name" value="UDG_fam4"/>
    <property type="match status" value="1"/>
</dbReference>
<comment type="similarity">
    <text evidence="2">Belongs to the uracil-DNA glycosylase (UDG) superfamily. Type 4 (UDGa) family.</text>
</comment>
<evidence type="ECO:0000256" key="5">
    <source>
        <dbReference type="ARBA" id="ARBA00022485"/>
    </source>
</evidence>
<keyword evidence="8" id="KW-0378">Hydrolase</keyword>
<dbReference type="CDD" id="cd10030">
    <property type="entry name" value="UDG-F4_TTUDGA_SPO1dp_like"/>
    <property type="match status" value="1"/>
</dbReference>
<dbReference type="GO" id="GO:0051539">
    <property type="term" value="F:4 iron, 4 sulfur cluster binding"/>
    <property type="evidence" value="ECO:0007669"/>
    <property type="project" value="UniProtKB-KW"/>
</dbReference>
<name>A0A7K4AFG6_METSH</name>
<reference evidence="13 14" key="1">
    <citation type="journal article" date="2020" name="Biotechnol. Biofuels">
        <title>New insights from the biogas microbiome by comprehensive genome-resolved metagenomics of nearly 1600 species originating from multiple anaerobic digesters.</title>
        <authorList>
            <person name="Campanaro S."/>
            <person name="Treu L."/>
            <person name="Rodriguez-R L.M."/>
            <person name="Kovalovszki A."/>
            <person name="Ziels R.M."/>
            <person name="Maus I."/>
            <person name="Zhu X."/>
            <person name="Kougias P.G."/>
            <person name="Basile A."/>
            <person name="Luo G."/>
            <person name="Schluter A."/>
            <person name="Konstantinidis K.T."/>
            <person name="Angelidaki I."/>
        </authorList>
    </citation>
    <scope>NUCLEOTIDE SEQUENCE [LARGE SCALE GENOMIC DNA]</scope>
    <source>
        <strain evidence="13">AS27yjCOA_157</strain>
    </source>
</reference>
<keyword evidence="6" id="KW-0479">Metal-binding</keyword>
<evidence type="ECO:0000256" key="1">
    <source>
        <dbReference type="ARBA" id="ARBA00001400"/>
    </source>
</evidence>
<keyword evidence="10" id="KW-0411">Iron-sulfur</keyword>
<keyword evidence="5" id="KW-0004">4Fe-4S</keyword>
<dbReference type="GO" id="GO:0006281">
    <property type="term" value="P:DNA repair"/>
    <property type="evidence" value="ECO:0007669"/>
    <property type="project" value="UniProtKB-KW"/>
</dbReference>
<dbReference type="Proteomes" id="UP000544742">
    <property type="component" value="Unassembled WGS sequence"/>
</dbReference>
<evidence type="ECO:0000256" key="2">
    <source>
        <dbReference type="ARBA" id="ARBA00006521"/>
    </source>
</evidence>
<evidence type="ECO:0000256" key="6">
    <source>
        <dbReference type="ARBA" id="ARBA00022723"/>
    </source>
</evidence>
<protein>
    <recommendedName>
        <fullName evidence="4">Type-4 uracil-DNA glycosylase</fullName>
        <ecNumber evidence="3">3.2.2.27</ecNumber>
    </recommendedName>
</protein>
<dbReference type="EMBL" id="JAAYUN010000017">
    <property type="protein sequence ID" value="NLJ21682.1"/>
    <property type="molecule type" value="Genomic_DNA"/>
</dbReference>
<evidence type="ECO:0000256" key="3">
    <source>
        <dbReference type="ARBA" id="ARBA00012030"/>
    </source>
</evidence>
<dbReference type="Pfam" id="PF03167">
    <property type="entry name" value="UDG"/>
    <property type="match status" value="1"/>
</dbReference>
<evidence type="ECO:0000256" key="10">
    <source>
        <dbReference type="ARBA" id="ARBA00023014"/>
    </source>
</evidence>
<evidence type="ECO:0000256" key="4">
    <source>
        <dbReference type="ARBA" id="ARBA00019403"/>
    </source>
</evidence>
<keyword evidence="9" id="KW-0408">Iron</keyword>
<dbReference type="InterPro" id="IPR005273">
    <property type="entry name" value="Ura-DNA_glyco_family4"/>
</dbReference>
<dbReference type="AlphaFoldDB" id="A0A7K4AFG6"/>